<evidence type="ECO:0000313" key="1">
    <source>
        <dbReference type="EMBL" id="MBB3156633.1"/>
    </source>
</evidence>
<comment type="caution">
    <text evidence="1">The sequence shown here is derived from an EMBL/GenBank/DDBJ whole genome shotgun (WGS) entry which is preliminary data.</text>
</comment>
<dbReference type="RefSeq" id="WP_183418162.1">
    <property type="nucleotide sequence ID" value="NZ_JACHXY010000001.1"/>
</dbReference>
<dbReference type="EMBL" id="JACHXY010000001">
    <property type="protein sequence ID" value="MBB3156633.1"/>
    <property type="molecule type" value="Genomic_DNA"/>
</dbReference>
<organism evidence="1 2">
    <name type="scientific">Microbacterium proteolyticum</name>
    <dbReference type="NCBI Taxonomy" id="1572644"/>
    <lineage>
        <taxon>Bacteria</taxon>
        <taxon>Bacillati</taxon>
        <taxon>Actinomycetota</taxon>
        <taxon>Actinomycetes</taxon>
        <taxon>Micrococcales</taxon>
        <taxon>Microbacteriaceae</taxon>
        <taxon>Microbacterium</taxon>
    </lineage>
</organism>
<dbReference type="Proteomes" id="UP000543579">
    <property type="component" value="Unassembled WGS sequence"/>
</dbReference>
<name>A0A7W5CFD1_9MICO</name>
<proteinExistence type="predicted"/>
<accession>A0A7W5CFD1</accession>
<reference evidence="1 2" key="1">
    <citation type="submission" date="2020-08" db="EMBL/GenBank/DDBJ databases">
        <title>Genomic Encyclopedia of Type Strains, Phase III (KMG-III): the genomes of soil and plant-associated and newly described type strains.</title>
        <authorList>
            <person name="Whitman W."/>
        </authorList>
    </citation>
    <scope>NUCLEOTIDE SEQUENCE [LARGE SCALE GENOMIC DNA]</scope>
    <source>
        <strain evidence="1 2">CECT 8356</strain>
    </source>
</reference>
<sequence length="115" mass="12245">MSRATVEVDLNSRDAHGLTPVRCDKASAPLHVGQIVTAVEREDEVQARAYVAEIDARSGYAFLHIDTNSMTDLGDPSFEVQANCGVNRAVASVRNTAAASSSASGRARASMYFNV</sequence>
<dbReference type="AlphaFoldDB" id="A0A7W5CFD1"/>
<protein>
    <submittedName>
        <fullName evidence="1">Uncharacterized protein</fullName>
    </submittedName>
</protein>
<evidence type="ECO:0000313" key="2">
    <source>
        <dbReference type="Proteomes" id="UP000543579"/>
    </source>
</evidence>
<gene>
    <name evidence="1" type="ORF">FHS07_000317</name>
</gene>